<dbReference type="GO" id="GO:0030288">
    <property type="term" value="C:outer membrane-bounded periplasmic space"/>
    <property type="evidence" value="ECO:0007669"/>
    <property type="project" value="TreeGrafter"/>
</dbReference>
<accession>A0A9D0ZA74</accession>
<dbReference type="GO" id="GO:0030975">
    <property type="term" value="F:thiamine binding"/>
    <property type="evidence" value="ECO:0007669"/>
    <property type="project" value="TreeGrafter"/>
</dbReference>
<dbReference type="GO" id="GO:0030976">
    <property type="term" value="F:thiamine pyrophosphate binding"/>
    <property type="evidence" value="ECO:0007669"/>
    <property type="project" value="TreeGrafter"/>
</dbReference>
<name>A0A9D0ZA74_9FIRM</name>
<evidence type="ECO:0000256" key="2">
    <source>
        <dbReference type="SAM" id="SignalP"/>
    </source>
</evidence>
<evidence type="ECO:0000313" key="3">
    <source>
        <dbReference type="EMBL" id="HIQ70693.1"/>
    </source>
</evidence>
<dbReference type="PANTHER" id="PTHR30006">
    <property type="entry name" value="THIAMINE-BINDING PERIPLASMIC PROTEIN-RELATED"/>
    <property type="match status" value="1"/>
</dbReference>
<sequence>MKRCLALVLAVLMLLSVFSIGVAEEATGADVKGTGVQLTVYTNSGSSGRKEWLIERAAQDGFNLAVLEEGAGAVQQRIIGEAANPIADVVFGLNAIIWNDLISRDLLVAYDAPSWASEVSEGLNDPNGYYYAIVKQAIVLAYDLNQISEEDAPKDWPDLWTNEAFHGKYEVNTSLTGGTPRNVIAGILTRYIDPEGELGISDEGWEAIGAYYACGVPSEEGVDLYAQIANPNTTVVMGQMWSSGVVQYDEMYGTKTGVAKPEVGVPYAVEGIGIINGTKNMDEALRFVEWFGSAQIQGEWAEQFGTMPANEIAAEKADAVQQELCSIPAQDIDWALVAENIDAWCEKIALEYLP</sequence>
<reference evidence="3" key="1">
    <citation type="submission" date="2020-10" db="EMBL/GenBank/DDBJ databases">
        <authorList>
            <person name="Gilroy R."/>
        </authorList>
    </citation>
    <scope>NUCLEOTIDE SEQUENCE</scope>
    <source>
        <strain evidence="3">ChiSxjej2B14-6234</strain>
    </source>
</reference>
<reference evidence="3" key="2">
    <citation type="journal article" date="2021" name="PeerJ">
        <title>Extensive microbial diversity within the chicken gut microbiome revealed by metagenomics and culture.</title>
        <authorList>
            <person name="Gilroy R."/>
            <person name="Ravi A."/>
            <person name="Getino M."/>
            <person name="Pursley I."/>
            <person name="Horton D.L."/>
            <person name="Alikhan N.F."/>
            <person name="Baker D."/>
            <person name="Gharbi K."/>
            <person name="Hall N."/>
            <person name="Watson M."/>
            <person name="Adriaenssens E.M."/>
            <person name="Foster-Nyarko E."/>
            <person name="Jarju S."/>
            <person name="Secka A."/>
            <person name="Antonio M."/>
            <person name="Oren A."/>
            <person name="Chaudhuri R.R."/>
            <person name="La Ragione R."/>
            <person name="Hildebrand F."/>
            <person name="Pallen M.J."/>
        </authorList>
    </citation>
    <scope>NUCLEOTIDE SEQUENCE</scope>
    <source>
        <strain evidence="3">ChiSxjej2B14-6234</strain>
    </source>
</reference>
<dbReference type="AlphaFoldDB" id="A0A9D0ZA74"/>
<gene>
    <name evidence="3" type="ORF">IAB73_00530</name>
</gene>
<comment type="caution">
    <text evidence="3">The sequence shown here is derived from an EMBL/GenBank/DDBJ whole genome shotgun (WGS) entry which is preliminary data.</text>
</comment>
<feature type="signal peptide" evidence="2">
    <location>
        <begin position="1"/>
        <end position="23"/>
    </location>
</feature>
<dbReference type="Proteomes" id="UP000886887">
    <property type="component" value="Unassembled WGS sequence"/>
</dbReference>
<dbReference type="PANTHER" id="PTHR30006:SF2">
    <property type="entry name" value="ABC TRANSPORTER SUBSTRATE-BINDING PROTEIN"/>
    <property type="match status" value="1"/>
</dbReference>
<keyword evidence="1 2" id="KW-0732">Signal</keyword>
<dbReference type="SUPFAM" id="SSF53850">
    <property type="entry name" value="Periplasmic binding protein-like II"/>
    <property type="match status" value="1"/>
</dbReference>
<evidence type="ECO:0000256" key="1">
    <source>
        <dbReference type="ARBA" id="ARBA00022729"/>
    </source>
</evidence>
<feature type="chain" id="PRO_5039412055" evidence="2">
    <location>
        <begin position="24"/>
        <end position="354"/>
    </location>
</feature>
<evidence type="ECO:0000313" key="4">
    <source>
        <dbReference type="Proteomes" id="UP000886887"/>
    </source>
</evidence>
<organism evidence="3 4">
    <name type="scientific">Candidatus Onthenecus intestinigallinarum</name>
    <dbReference type="NCBI Taxonomy" id="2840875"/>
    <lineage>
        <taxon>Bacteria</taxon>
        <taxon>Bacillati</taxon>
        <taxon>Bacillota</taxon>
        <taxon>Clostridia</taxon>
        <taxon>Eubacteriales</taxon>
        <taxon>Candidatus Onthenecus</taxon>
    </lineage>
</organism>
<protein>
    <submittedName>
        <fullName evidence="3">Extracellular solute-binding protein</fullName>
    </submittedName>
</protein>
<dbReference type="GO" id="GO:0015888">
    <property type="term" value="P:thiamine transport"/>
    <property type="evidence" value="ECO:0007669"/>
    <property type="project" value="TreeGrafter"/>
</dbReference>
<proteinExistence type="predicted"/>
<dbReference type="EMBL" id="DVFJ01000002">
    <property type="protein sequence ID" value="HIQ70693.1"/>
    <property type="molecule type" value="Genomic_DNA"/>
</dbReference>
<dbReference type="Pfam" id="PF13343">
    <property type="entry name" value="SBP_bac_6"/>
    <property type="match status" value="1"/>
</dbReference>
<dbReference type="Gene3D" id="3.40.190.10">
    <property type="entry name" value="Periplasmic binding protein-like II"/>
    <property type="match status" value="2"/>
</dbReference>